<proteinExistence type="predicted"/>
<dbReference type="SUPFAM" id="SSF54160">
    <property type="entry name" value="Chromo domain-like"/>
    <property type="match status" value="1"/>
</dbReference>
<dbReference type="InterPro" id="IPR000477">
    <property type="entry name" value="RT_dom"/>
</dbReference>
<dbReference type="InterPro" id="IPR016197">
    <property type="entry name" value="Chromo-like_dom_sf"/>
</dbReference>
<evidence type="ECO:0000259" key="16">
    <source>
        <dbReference type="PROSITE" id="PS50013"/>
    </source>
</evidence>
<dbReference type="AlphaFoldDB" id="A0A438GGM8"/>
<evidence type="ECO:0000256" key="4">
    <source>
        <dbReference type="ARBA" id="ARBA00022722"/>
    </source>
</evidence>
<keyword evidence="5" id="KW-0479">Metal-binding</keyword>
<evidence type="ECO:0000256" key="6">
    <source>
        <dbReference type="ARBA" id="ARBA00022750"/>
    </source>
</evidence>
<dbReference type="PANTHER" id="PTHR37984:SF5">
    <property type="entry name" value="PROTEIN NYNRIN-LIKE"/>
    <property type="match status" value="1"/>
</dbReference>
<dbReference type="GO" id="GO:0004519">
    <property type="term" value="F:endonuclease activity"/>
    <property type="evidence" value="ECO:0007669"/>
    <property type="project" value="UniProtKB-KW"/>
</dbReference>
<keyword evidence="11" id="KW-0695">RNA-directed DNA polymerase</keyword>
<dbReference type="InterPro" id="IPR000953">
    <property type="entry name" value="Chromo/chromo_shadow_dom"/>
</dbReference>
<dbReference type="InterPro" id="IPR043128">
    <property type="entry name" value="Rev_trsase/Diguanyl_cyclase"/>
</dbReference>
<dbReference type="Gene3D" id="2.40.70.10">
    <property type="entry name" value="Acid Proteases"/>
    <property type="match status" value="1"/>
</dbReference>
<keyword evidence="7" id="KW-0255">Endonuclease</keyword>
<evidence type="ECO:0000256" key="9">
    <source>
        <dbReference type="ARBA" id="ARBA00022842"/>
    </source>
</evidence>
<dbReference type="InterPro" id="IPR021109">
    <property type="entry name" value="Peptidase_aspartic_dom_sf"/>
</dbReference>
<dbReference type="CDD" id="cd01647">
    <property type="entry name" value="RT_LTR"/>
    <property type="match status" value="1"/>
</dbReference>
<dbReference type="GO" id="GO:0003677">
    <property type="term" value="F:DNA binding"/>
    <property type="evidence" value="ECO:0007669"/>
    <property type="project" value="UniProtKB-KW"/>
</dbReference>
<dbReference type="GO" id="GO:0004190">
    <property type="term" value="F:aspartic-type endopeptidase activity"/>
    <property type="evidence" value="ECO:0007669"/>
    <property type="project" value="UniProtKB-KW"/>
</dbReference>
<dbReference type="PANTHER" id="PTHR37984">
    <property type="entry name" value="PROTEIN CBG26694"/>
    <property type="match status" value="1"/>
</dbReference>
<evidence type="ECO:0000313" key="20">
    <source>
        <dbReference type="Proteomes" id="UP000288805"/>
    </source>
</evidence>
<dbReference type="GO" id="GO:0003964">
    <property type="term" value="F:RNA-directed DNA polymerase activity"/>
    <property type="evidence" value="ECO:0007669"/>
    <property type="project" value="UniProtKB-KW"/>
</dbReference>
<dbReference type="Pfam" id="PF00078">
    <property type="entry name" value="RVT_1"/>
    <property type="match status" value="1"/>
</dbReference>
<organism evidence="19 20">
    <name type="scientific">Vitis vinifera</name>
    <name type="common">Grape</name>
    <dbReference type="NCBI Taxonomy" id="29760"/>
    <lineage>
        <taxon>Eukaryota</taxon>
        <taxon>Viridiplantae</taxon>
        <taxon>Streptophyta</taxon>
        <taxon>Embryophyta</taxon>
        <taxon>Tracheophyta</taxon>
        <taxon>Spermatophyta</taxon>
        <taxon>Magnoliopsida</taxon>
        <taxon>eudicotyledons</taxon>
        <taxon>Gunneridae</taxon>
        <taxon>Pentapetalae</taxon>
        <taxon>rosids</taxon>
        <taxon>Vitales</taxon>
        <taxon>Vitaceae</taxon>
        <taxon>Viteae</taxon>
        <taxon>Vitis</taxon>
    </lineage>
</organism>
<comment type="caution">
    <text evidence="19">The sequence shown here is derived from an EMBL/GenBank/DDBJ whole genome shotgun (WGS) entry which is preliminary data.</text>
</comment>
<dbReference type="Pfam" id="PF17919">
    <property type="entry name" value="RT_RNaseH_2"/>
    <property type="match status" value="1"/>
</dbReference>
<dbReference type="Gene3D" id="1.10.340.70">
    <property type="match status" value="1"/>
</dbReference>
<evidence type="ECO:0000256" key="12">
    <source>
        <dbReference type="ARBA" id="ARBA00022932"/>
    </source>
</evidence>
<dbReference type="Pfam" id="PF24626">
    <property type="entry name" value="SH3_Tf2-1"/>
    <property type="match status" value="1"/>
</dbReference>
<dbReference type="InterPro" id="IPR041588">
    <property type="entry name" value="Integrase_H2C2"/>
</dbReference>
<dbReference type="Gene3D" id="3.10.20.370">
    <property type="match status" value="1"/>
</dbReference>
<keyword evidence="12" id="KW-0239">DNA-directed DNA polymerase</keyword>
<feature type="domain" description="Chromo" evidence="16">
    <location>
        <begin position="872"/>
        <end position="911"/>
    </location>
</feature>
<dbReference type="CDD" id="cd09274">
    <property type="entry name" value="RNase_HI_RT_Ty3"/>
    <property type="match status" value="1"/>
</dbReference>
<evidence type="ECO:0000256" key="8">
    <source>
        <dbReference type="ARBA" id="ARBA00022801"/>
    </source>
</evidence>
<evidence type="ECO:0000256" key="11">
    <source>
        <dbReference type="ARBA" id="ARBA00022918"/>
    </source>
</evidence>
<dbReference type="Gene3D" id="2.40.50.40">
    <property type="match status" value="1"/>
</dbReference>
<protein>
    <submittedName>
        <fullName evidence="19">Retrovirus-related Pol polyprotein from transposon 17.6</fullName>
    </submittedName>
</protein>
<evidence type="ECO:0000313" key="19">
    <source>
        <dbReference type="EMBL" id="RVW71354.1"/>
    </source>
</evidence>
<evidence type="ECO:0000256" key="14">
    <source>
        <dbReference type="ARBA" id="ARBA00023172"/>
    </source>
</evidence>
<evidence type="ECO:0000256" key="7">
    <source>
        <dbReference type="ARBA" id="ARBA00022759"/>
    </source>
</evidence>
<evidence type="ECO:0000256" key="1">
    <source>
        <dbReference type="ARBA" id="ARBA00022670"/>
    </source>
</evidence>
<dbReference type="FunFam" id="3.30.70.270:FF:000020">
    <property type="entry name" value="Transposon Tf2-6 polyprotein-like Protein"/>
    <property type="match status" value="1"/>
</dbReference>
<keyword evidence="8" id="KW-0378">Hydrolase</keyword>
<dbReference type="GO" id="GO:0006310">
    <property type="term" value="P:DNA recombination"/>
    <property type="evidence" value="ECO:0007669"/>
    <property type="project" value="UniProtKB-KW"/>
</dbReference>
<gene>
    <name evidence="19" type="primary">pol_1987</name>
    <name evidence="19" type="ORF">CK203_059973</name>
</gene>
<dbReference type="Gene3D" id="3.30.70.270">
    <property type="match status" value="2"/>
</dbReference>
<keyword evidence="9" id="KW-0460">Magnesium</keyword>
<keyword evidence="1" id="KW-0645">Protease</keyword>
<dbReference type="GO" id="GO:0003887">
    <property type="term" value="F:DNA-directed DNA polymerase activity"/>
    <property type="evidence" value="ECO:0007669"/>
    <property type="project" value="UniProtKB-KW"/>
</dbReference>
<accession>A0A438GGM8</accession>
<dbReference type="PROSITE" id="PS50994">
    <property type="entry name" value="INTEGRASE"/>
    <property type="match status" value="1"/>
</dbReference>
<keyword evidence="13" id="KW-0238">DNA-binding</keyword>
<dbReference type="InterPro" id="IPR050951">
    <property type="entry name" value="Retrovirus_Pol_polyprotein"/>
</dbReference>
<dbReference type="InterPro" id="IPR041577">
    <property type="entry name" value="RT_RNaseH_2"/>
</dbReference>
<keyword evidence="4" id="KW-0540">Nuclease</keyword>
<reference evidence="19 20" key="1">
    <citation type="journal article" date="2018" name="PLoS Genet.">
        <title>Population sequencing reveals clonal diversity and ancestral inbreeding in the grapevine cultivar Chardonnay.</title>
        <authorList>
            <person name="Roach M.J."/>
            <person name="Johnson D.L."/>
            <person name="Bohlmann J."/>
            <person name="van Vuuren H.J."/>
            <person name="Jones S.J."/>
            <person name="Pretorius I.S."/>
            <person name="Schmidt S.A."/>
            <person name="Borneman A.R."/>
        </authorList>
    </citation>
    <scope>NUCLEOTIDE SEQUENCE [LARGE SCALE GENOMIC DNA]</scope>
    <source>
        <strain evidence="20">cv. Chardonnay</strain>
        <tissue evidence="19">Leaf</tissue>
    </source>
</reference>
<evidence type="ECO:0000256" key="2">
    <source>
        <dbReference type="ARBA" id="ARBA00022679"/>
    </source>
</evidence>
<dbReference type="PROSITE" id="PS50013">
    <property type="entry name" value="CHROMO_2"/>
    <property type="match status" value="1"/>
</dbReference>
<dbReference type="GO" id="GO:0046872">
    <property type="term" value="F:metal ion binding"/>
    <property type="evidence" value="ECO:0007669"/>
    <property type="project" value="UniProtKB-KW"/>
</dbReference>
<dbReference type="InterPro" id="IPR012337">
    <property type="entry name" value="RNaseH-like_sf"/>
</dbReference>
<evidence type="ECO:0000256" key="13">
    <source>
        <dbReference type="ARBA" id="ARBA00023125"/>
    </source>
</evidence>
<evidence type="ECO:0000256" key="15">
    <source>
        <dbReference type="ARBA" id="ARBA00023268"/>
    </source>
</evidence>
<dbReference type="InterPro" id="IPR001584">
    <property type="entry name" value="Integrase_cat-core"/>
</dbReference>
<dbReference type="GO" id="GO:0015074">
    <property type="term" value="P:DNA integration"/>
    <property type="evidence" value="ECO:0007669"/>
    <property type="project" value="UniProtKB-KW"/>
</dbReference>
<keyword evidence="6" id="KW-0064">Aspartyl protease</keyword>
<sequence length="928" mass="105736">MVLIDGGSTHNFIDHAIVSMFGLPVIRDKKFEVMVANREKIECTGQCRGLTLTIQGYSVIADYYILPVTTCQLVLGVQWLETLGPIEMDYKQLTMNFKVEGTPQTFQGLRRTSIEALSDKESNGLQGTGLFFQIIPSTTANSQPKSYPPEIGQLLAKFSHVFESPTSLPLGRSHDHQIPLQSSAGPKADGDWHFCVDYRALNDITVKDKYPIPIIDELLDELHGAKFYSKLDLRSGYHQIRVHKDDIPKTAFRTHEGHYEFIVMPFGLTNAPVTFQSLMNDLFCSYLRKFILVFFDDILIYSRSWEDHLAHLQIVLQILSTNSLFAKESKCRFGVLQVEYLGHIISEQGVSVDPAKIQAIIEWPTPTTPKRVCGFLGLVGYYRKFIRHFGSIAAPLTRLLSKDGFQWNEAAEMAFTQLKEALTLPPILRLLNFTQRFVIECDASGIGLGAILTQENRPVAYYSQALKGSALSLSTYETEMLAIVKAIKLWRPYLLGKPFTVRTNQKSLKYLLEQRITTPAQTRWLPKLLGYDYEIEYKRGPENQGGHFGFHKTLSRIKQSFFLSNMRRMVKDFLQQCDICQRFKTDCMKPAGLLQPLPVPTQMWTDVSMDFIEGLPSSNGYTSIMVVVDRLTKYAHFVTLKHPFTAVIVAKAFVANVGTKLCMSSSYHPQSDGQTEVVNRTLEQYLRCFAGDQPRKWLEWIPWAEFSYNTSTHFSTKMTPFEAVYGIPHPRLLAYVPGTFHVQAVDEYLRDRDAILRELRYNLLLAQDRMKCQADQHRREASFLVGDYVYLKIQPYRQTSMAFRSSMKLAPCFFDPYKVIAKVGPVAYKLALPLGSQIHDVFHVSLLKKHLGPVTATSTQLPPVSDTSTVLPQPEAVLDRRVIHKGKYRPKSEILVKWVGVPAEDATWENEWRFTKSYPDFILVDKDP</sequence>
<dbReference type="InterPro" id="IPR036397">
    <property type="entry name" value="RNaseH_sf"/>
</dbReference>
<dbReference type="CDD" id="cd00303">
    <property type="entry name" value="retropepsin_like"/>
    <property type="match status" value="1"/>
</dbReference>
<evidence type="ECO:0000256" key="5">
    <source>
        <dbReference type="ARBA" id="ARBA00022723"/>
    </source>
</evidence>
<evidence type="ECO:0000259" key="17">
    <source>
        <dbReference type="PROSITE" id="PS50878"/>
    </source>
</evidence>
<dbReference type="SUPFAM" id="SSF56672">
    <property type="entry name" value="DNA/RNA polymerases"/>
    <property type="match status" value="1"/>
</dbReference>
<keyword evidence="10" id="KW-0229">DNA integration</keyword>
<feature type="domain" description="Reverse transcriptase" evidence="17">
    <location>
        <begin position="166"/>
        <end position="345"/>
    </location>
</feature>
<dbReference type="InterPro" id="IPR056924">
    <property type="entry name" value="SH3_Tf2-1"/>
</dbReference>
<dbReference type="EMBL" id="QGNW01000440">
    <property type="protein sequence ID" value="RVW71354.1"/>
    <property type="molecule type" value="Genomic_DNA"/>
</dbReference>
<feature type="domain" description="Integrase catalytic" evidence="18">
    <location>
        <begin position="625"/>
        <end position="728"/>
    </location>
</feature>
<keyword evidence="15" id="KW-0511">Multifunctional enzyme</keyword>
<keyword evidence="3" id="KW-0548">Nucleotidyltransferase</keyword>
<keyword evidence="2" id="KW-0808">Transferase</keyword>
<keyword evidence="14" id="KW-0233">DNA recombination</keyword>
<dbReference type="Gene3D" id="3.30.420.10">
    <property type="entry name" value="Ribonuclease H-like superfamily/Ribonuclease H"/>
    <property type="match status" value="2"/>
</dbReference>
<dbReference type="InterPro" id="IPR023780">
    <property type="entry name" value="Chromo_domain"/>
</dbReference>
<dbReference type="Gene3D" id="3.10.10.10">
    <property type="entry name" value="HIV Type 1 Reverse Transcriptase, subunit A, domain 1"/>
    <property type="match status" value="1"/>
</dbReference>
<dbReference type="FunFam" id="3.10.10.10:FF:000007">
    <property type="entry name" value="Retrovirus-related Pol polyprotein from transposon 17.6-like Protein"/>
    <property type="match status" value="1"/>
</dbReference>
<evidence type="ECO:0000259" key="18">
    <source>
        <dbReference type="PROSITE" id="PS50994"/>
    </source>
</evidence>
<dbReference type="InterPro" id="IPR043502">
    <property type="entry name" value="DNA/RNA_pol_sf"/>
</dbReference>
<dbReference type="PROSITE" id="PS50878">
    <property type="entry name" value="RT_POL"/>
    <property type="match status" value="1"/>
</dbReference>
<evidence type="ECO:0000256" key="3">
    <source>
        <dbReference type="ARBA" id="ARBA00022695"/>
    </source>
</evidence>
<name>A0A438GGM8_VITVI</name>
<dbReference type="Pfam" id="PF17921">
    <property type="entry name" value="Integrase_H2C2"/>
    <property type="match status" value="1"/>
</dbReference>
<dbReference type="GO" id="GO:0006508">
    <property type="term" value="P:proteolysis"/>
    <property type="evidence" value="ECO:0007669"/>
    <property type="project" value="UniProtKB-KW"/>
</dbReference>
<dbReference type="Pfam" id="PF08284">
    <property type="entry name" value="RVP_2"/>
    <property type="match status" value="1"/>
</dbReference>
<dbReference type="SUPFAM" id="SSF53098">
    <property type="entry name" value="Ribonuclease H-like"/>
    <property type="match status" value="1"/>
</dbReference>
<dbReference type="Proteomes" id="UP000288805">
    <property type="component" value="Unassembled WGS sequence"/>
</dbReference>
<evidence type="ECO:0000256" key="10">
    <source>
        <dbReference type="ARBA" id="ARBA00022908"/>
    </source>
</evidence>
<dbReference type="Pfam" id="PF00385">
    <property type="entry name" value="Chromo"/>
    <property type="match status" value="1"/>
</dbReference>